<name>A0AAD5MEP6_PARTN</name>
<proteinExistence type="predicted"/>
<sequence length="100" mass="11900">MGIKECYPYQTIILKPKEQLVTRKWFSAIQINKITWNFIRKEITEDELFRCTYTRHSLAAYHQPLLGILRLLLDKLSTKSRIRRRTGNDFPKTLVAFKGE</sequence>
<dbReference type="Proteomes" id="UP001196413">
    <property type="component" value="Unassembled WGS sequence"/>
</dbReference>
<protein>
    <submittedName>
        <fullName evidence="1">Uncharacterized protein</fullName>
    </submittedName>
</protein>
<reference evidence="1" key="1">
    <citation type="submission" date="2021-06" db="EMBL/GenBank/DDBJ databases">
        <title>Parelaphostrongylus tenuis whole genome reference sequence.</title>
        <authorList>
            <person name="Garwood T.J."/>
            <person name="Larsen P.A."/>
            <person name="Fountain-Jones N.M."/>
            <person name="Garbe J.R."/>
            <person name="Macchietto M.G."/>
            <person name="Kania S.A."/>
            <person name="Gerhold R.W."/>
            <person name="Richards J.E."/>
            <person name="Wolf T.M."/>
        </authorList>
    </citation>
    <scope>NUCLEOTIDE SEQUENCE</scope>
    <source>
        <strain evidence="1">MNPRO001-30</strain>
        <tissue evidence="1">Meninges</tissue>
    </source>
</reference>
<dbReference type="EMBL" id="JAHQIW010000364">
    <property type="protein sequence ID" value="KAJ1347661.1"/>
    <property type="molecule type" value="Genomic_DNA"/>
</dbReference>
<keyword evidence="2" id="KW-1185">Reference proteome</keyword>
<evidence type="ECO:0000313" key="1">
    <source>
        <dbReference type="EMBL" id="KAJ1347661.1"/>
    </source>
</evidence>
<gene>
    <name evidence="1" type="ORF">KIN20_002784</name>
</gene>
<comment type="caution">
    <text evidence="1">The sequence shown here is derived from an EMBL/GenBank/DDBJ whole genome shotgun (WGS) entry which is preliminary data.</text>
</comment>
<accession>A0AAD5MEP6</accession>
<evidence type="ECO:0000313" key="2">
    <source>
        <dbReference type="Proteomes" id="UP001196413"/>
    </source>
</evidence>
<organism evidence="1 2">
    <name type="scientific">Parelaphostrongylus tenuis</name>
    <name type="common">Meningeal worm</name>
    <dbReference type="NCBI Taxonomy" id="148309"/>
    <lineage>
        <taxon>Eukaryota</taxon>
        <taxon>Metazoa</taxon>
        <taxon>Ecdysozoa</taxon>
        <taxon>Nematoda</taxon>
        <taxon>Chromadorea</taxon>
        <taxon>Rhabditida</taxon>
        <taxon>Rhabditina</taxon>
        <taxon>Rhabditomorpha</taxon>
        <taxon>Strongyloidea</taxon>
        <taxon>Metastrongylidae</taxon>
        <taxon>Parelaphostrongylus</taxon>
    </lineage>
</organism>
<dbReference type="AlphaFoldDB" id="A0AAD5MEP6"/>